<dbReference type="InterPro" id="IPR007893">
    <property type="entry name" value="Spore_coat_U/FanG"/>
</dbReference>
<feature type="region of interest" description="Disordered" evidence="1">
    <location>
        <begin position="85"/>
        <end position="105"/>
    </location>
</feature>
<reference evidence="4 5" key="1">
    <citation type="submission" date="2019-08" db="EMBL/GenBank/DDBJ databases">
        <authorList>
            <person name="Peeters C."/>
        </authorList>
    </citation>
    <scope>NUCLEOTIDE SEQUENCE [LARGE SCALE GENOMIC DNA]</scope>
    <source>
        <strain evidence="4 5">LMG 31113</strain>
    </source>
</reference>
<organism evidence="4 5">
    <name type="scientific">Pandoraea fibrosis</name>
    <dbReference type="NCBI Taxonomy" id="1891094"/>
    <lineage>
        <taxon>Bacteria</taxon>
        <taxon>Pseudomonadati</taxon>
        <taxon>Pseudomonadota</taxon>
        <taxon>Betaproteobacteria</taxon>
        <taxon>Burkholderiales</taxon>
        <taxon>Burkholderiaceae</taxon>
        <taxon>Pandoraea</taxon>
    </lineage>
</organism>
<dbReference type="InterPro" id="IPR008966">
    <property type="entry name" value="Adhesion_dom_sf"/>
</dbReference>
<dbReference type="GO" id="GO:0007155">
    <property type="term" value="P:cell adhesion"/>
    <property type="evidence" value="ECO:0007669"/>
    <property type="project" value="InterPro"/>
</dbReference>
<accession>A0A5E4RGZ4</accession>
<keyword evidence="2" id="KW-0732">Signal</keyword>
<dbReference type="AlphaFoldDB" id="A0A5E4RGZ4"/>
<proteinExistence type="predicted"/>
<protein>
    <recommendedName>
        <fullName evidence="3">Spore coat protein U/FanG domain-containing protein</fullName>
    </recommendedName>
</protein>
<dbReference type="GO" id="GO:0009289">
    <property type="term" value="C:pilus"/>
    <property type="evidence" value="ECO:0007669"/>
    <property type="project" value="InterPro"/>
</dbReference>
<evidence type="ECO:0000313" key="5">
    <source>
        <dbReference type="Proteomes" id="UP000382577"/>
    </source>
</evidence>
<evidence type="ECO:0000259" key="3">
    <source>
        <dbReference type="Pfam" id="PF05229"/>
    </source>
</evidence>
<dbReference type="SUPFAM" id="SSF49401">
    <property type="entry name" value="Bacterial adhesins"/>
    <property type="match status" value="1"/>
</dbReference>
<dbReference type="RefSeq" id="WP_150598375.1">
    <property type="nucleotide sequence ID" value="NZ_CABPRW010000001.1"/>
</dbReference>
<gene>
    <name evidence="4" type="ORF">PFI31113_00160</name>
</gene>
<evidence type="ECO:0000313" key="4">
    <source>
        <dbReference type="EMBL" id="VVD62071.1"/>
    </source>
</evidence>
<dbReference type="Gene3D" id="2.60.40.1090">
    <property type="entry name" value="Fimbrial-type adhesion domain"/>
    <property type="match status" value="1"/>
</dbReference>
<feature type="domain" description="Spore coat protein U/FanG" evidence="3">
    <location>
        <begin position="35"/>
        <end position="179"/>
    </location>
</feature>
<evidence type="ECO:0000256" key="2">
    <source>
        <dbReference type="SAM" id="SignalP"/>
    </source>
</evidence>
<feature type="chain" id="PRO_5022702057" description="Spore coat protein U/FanG domain-containing protein" evidence="2">
    <location>
        <begin position="21"/>
        <end position="183"/>
    </location>
</feature>
<evidence type="ECO:0000256" key="1">
    <source>
        <dbReference type="SAM" id="MobiDB-lite"/>
    </source>
</evidence>
<feature type="signal peptide" evidence="2">
    <location>
        <begin position="1"/>
        <end position="20"/>
    </location>
</feature>
<dbReference type="InterPro" id="IPR036937">
    <property type="entry name" value="Adhesion_dom_fimbrial_sf"/>
</dbReference>
<dbReference type="EMBL" id="CABPRW010000001">
    <property type="protein sequence ID" value="VVD62071.1"/>
    <property type="molecule type" value="Genomic_DNA"/>
</dbReference>
<name>A0A5E4RGZ4_9BURK</name>
<dbReference type="Proteomes" id="UP000382577">
    <property type="component" value="Unassembled WGS sequence"/>
</dbReference>
<dbReference type="Pfam" id="PF05229">
    <property type="entry name" value="SCPU"/>
    <property type="match status" value="1"/>
</dbReference>
<sequence length="183" mass="18951">MKTKLSFFLLAAVCSIPVMAASTTINSPQMHYTVHVVTPSCKIDAGPPIDFGKVSVDDLGTKAPSTKKIQSLTISCNSQTTPIGLSMQPSAAEGDSHPAAGDYTSSKSHLSYHIASSGTQHGLTDDQQLPAGDNIFAIPGVIVPTIQAGTPVTLKLAVYLATDNASAVTSGAFSDLINISLTY</sequence>